<dbReference type="EMBL" id="CAJPVI010000019">
    <property type="protein sequence ID" value="CAG2148881.1"/>
    <property type="molecule type" value="Genomic_DNA"/>
</dbReference>
<reference evidence="1 2" key="1">
    <citation type="submission" date="2021-03" db="EMBL/GenBank/DDBJ databases">
        <authorList>
            <person name="Peeters C."/>
        </authorList>
    </citation>
    <scope>NUCLEOTIDE SEQUENCE [LARGE SCALE GENOMIC DNA]</scope>
    <source>
        <strain evidence="1 2">LMG 26411</strain>
    </source>
</reference>
<sequence>MVLHELCTALNKLGHQAGLVLITEGSQQDQGFKFGYSNAAEFLDPVGSHYDFFSGRDAAEVDEFVRNACIIYPDIIKGNPLNGRNFVTYVLGKPGFPIESQFVLAYSEIYIEKSDYVLFKPFVSEWMHARDTLHWTQRKLNLTYVGKGQEFAECSTIPGTVLIERDWPKDKRQLAALLRNCKYFFSWDSISATNIDAALCGAVPVLMQDAQIPRSEIDQFELGALPPVSYEAGMEDAIPSNLAEIDAALANTQHLAHHLLASWQDRVQGLVHAIQLKLE</sequence>
<proteinExistence type="predicted"/>
<organism evidence="1 2">
    <name type="scientific">Cupriavidus numazuensis</name>
    <dbReference type="NCBI Taxonomy" id="221992"/>
    <lineage>
        <taxon>Bacteria</taxon>
        <taxon>Pseudomonadati</taxon>
        <taxon>Pseudomonadota</taxon>
        <taxon>Betaproteobacteria</taxon>
        <taxon>Burkholderiales</taxon>
        <taxon>Burkholderiaceae</taxon>
        <taxon>Cupriavidus</taxon>
    </lineage>
</organism>
<protein>
    <recommendedName>
        <fullName evidence="3">Glycosyltransferase</fullName>
    </recommendedName>
</protein>
<accession>A0ABM8TIR3</accession>
<gene>
    <name evidence="1" type="ORF">LMG26411_03427</name>
</gene>
<name>A0ABM8TIR3_9BURK</name>
<evidence type="ECO:0008006" key="3">
    <source>
        <dbReference type="Google" id="ProtNLM"/>
    </source>
</evidence>
<dbReference type="Proteomes" id="UP000672657">
    <property type="component" value="Unassembled WGS sequence"/>
</dbReference>
<evidence type="ECO:0000313" key="2">
    <source>
        <dbReference type="Proteomes" id="UP000672657"/>
    </source>
</evidence>
<comment type="caution">
    <text evidence="1">The sequence shown here is derived from an EMBL/GenBank/DDBJ whole genome shotgun (WGS) entry which is preliminary data.</text>
</comment>
<evidence type="ECO:0000313" key="1">
    <source>
        <dbReference type="EMBL" id="CAG2148881.1"/>
    </source>
</evidence>
<keyword evidence="2" id="KW-1185">Reference proteome</keyword>